<dbReference type="Proteomes" id="UP000070578">
    <property type="component" value="Unassembled WGS sequence"/>
</dbReference>
<accession>A0A139BNQ6</accession>
<evidence type="ECO:0000313" key="2">
    <source>
        <dbReference type="EMBL" id="KXS30637.1"/>
    </source>
</evidence>
<name>A0A139BNQ6_9PROT</name>
<keyword evidence="1" id="KW-1133">Transmembrane helix</keyword>
<evidence type="ECO:0000256" key="1">
    <source>
        <dbReference type="SAM" id="Phobius"/>
    </source>
</evidence>
<sequence>MWLVMGFIFQELFFPIGIVGFCGCLYYLFKAYEIVSPIKDGVDPAAELVKVDKEIEDNA</sequence>
<organism evidence="2 3">
    <name type="scientific">Candidatus Gallionella acididurans</name>
    <dbReference type="NCBI Taxonomy" id="1796491"/>
    <lineage>
        <taxon>Bacteria</taxon>
        <taxon>Pseudomonadati</taxon>
        <taxon>Pseudomonadota</taxon>
        <taxon>Betaproteobacteria</taxon>
        <taxon>Nitrosomonadales</taxon>
        <taxon>Gallionellaceae</taxon>
        <taxon>Gallionella</taxon>
    </lineage>
</organism>
<feature type="transmembrane region" description="Helical" evidence="1">
    <location>
        <begin position="12"/>
        <end position="29"/>
    </location>
</feature>
<comment type="caution">
    <text evidence="2">The sequence shown here is derived from an EMBL/GenBank/DDBJ whole genome shotgun (WGS) entry which is preliminary data.</text>
</comment>
<reference evidence="2 3" key="1">
    <citation type="submission" date="2016-02" db="EMBL/GenBank/DDBJ databases">
        <authorList>
            <person name="Wen L."/>
            <person name="He K."/>
            <person name="Yang H."/>
        </authorList>
    </citation>
    <scope>NUCLEOTIDE SEQUENCE [LARGE SCALE GENOMIC DNA]</scope>
    <source>
        <strain evidence="2">ShG14-8</strain>
    </source>
</reference>
<evidence type="ECO:0000313" key="3">
    <source>
        <dbReference type="Proteomes" id="UP000070578"/>
    </source>
</evidence>
<dbReference type="EMBL" id="LSLI01000178">
    <property type="protein sequence ID" value="KXS30637.1"/>
    <property type="molecule type" value="Genomic_DNA"/>
</dbReference>
<protein>
    <submittedName>
        <fullName evidence="2">Uncharacterized protein</fullName>
    </submittedName>
</protein>
<gene>
    <name evidence="2" type="ORF">AWT59_3240</name>
</gene>
<reference evidence="2 3" key="2">
    <citation type="submission" date="2016-03" db="EMBL/GenBank/DDBJ databases">
        <title>New uncultured bacterium of the family Gallionellaceae from acid mine drainage: description and reconstruction of genome based on metagenomic analysis of microbial community.</title>
        <authorList>
            <person name="Kadnikov V."/>
            <person name="Ivasenko D."/>
            <person name="Beletsky A."/>
            <person name="Mardanov A."/>
            <person name="Danilova E."/>
            <person name="Pimenov N."/>
            <person name="Karnachuk O."/>
            <person name="Ravin N."/>
        </authorList>
    </citation>
    <scope>NUCLEOTIDE SEQUENCE [LARGE SCALE GENOMIC DNA]</scope>
    <source>
        <strain evidence="2">ShG14-8</strain>
    </source>
</reference>
<keyword evidence="1" id="KW-0812">Transmembrane</keyword>
<keyword evidence="1" id="KW-0472">Membrane</keyword>
<dbReference type="AlphaFoldDB" id="A0A139BNQ6"/>
<proteinExistence type="predicted"/>